<dbReference type="InterPro" id="IPR013910">
    <property type="entry name" value="TF_PAP1"/>
</dbReference>
<feature type="compositionally biased region" description="Polar residues" evidence="5">
    <location>
        <begin position="380"/>
        <end position="393"/>
    </location>
</feature>
<feature type="compositionally biased region" description="Basic and acidic residues" evidence="5">
    <location>
        <begin position="128"/>
        <end position="140"/>
    </location>
</feature>
<dbReference type="InterPro" id="IPR023167">
    <property type="entry name" value="Yap1_redox_dom_sf"/>
</dbReference>
<dbReference type="Gene3D" id="1.20.5.170">
    <property type="match status" value="1"/>
</dbReference>
<accession>A0A2N6NC22</accession>
<keyword evidence="3" id="KW-0539">Nucleus</keyword>
<sequence length="591" mass="64118">MSADNHEGTGEGFFLTPHQQNLLFAALNTNKQQVSASATQNPVSVSPSSFKNSPGNSSAIAGGYQDSPFLDNYDYEFADSSFDFSFAGNDQAAMIGDMPSTSDKSDTPDDDIHEKRSYPDDDDEALENDAKRREAGEKVPKKPGRKPLTSEPTSKRKAQNRAAQRAFRERKEKHLKDLEIKVEELEKASEAANHENTRLRAQVDRMNIELKQYKQNMSMLAQSKSSPQVPSLGASNRINDVNFQFEFPKFGALPGPPPNKPQRSISQPLSPHNGTQVSSPALSLNSDRKPPQQSAAQFKEDLAKFSNIFSPSMSSSAGNGSGASVDSANYGFPGATSSPSASSNSNAGPSSSCGTSPEPFSQSPMGFKPVEPLSTIGEEQLTTTVPQQPFSTFGNADFGNSSLDWLAQQNGGQFDPQLFNDYREPQQNILSNPSFDDFFNDAFDADFLTPFNTAPSPNLAKKSNLMAEIDAQQKAVEDDIPMGGKNRGAHEIWYVTPPPPPQSDSDSDHLYREKLQECPQAQTGDFDLDGLCSELTKKAKCSGNGPVVGEVDFDNILKKFMGKDATSDITSACVADKLGIEVARSKTSIKK</sequence>
<dbReference type="GO" id="GO:0000976">
    <property type="term" value="F:transcription cis-regulatory region binding"/>
    <property type="evidence" value="ECO:0007669"/>
    <property type="project" value="InterPro"/>
</dbReference>
<evidence type="ECO:0000256" key="3">
    <source>
        <dbReference type="ARBA" id="ARBA00023242"/>
    </source>
</evidence>
<feature type="region of interest" description="Disordered" evidence="5">
    <location>
        <begin position="93"/>
        <end position="175"/>
    </location>
</feature>
<dbReference type="InterPro" id="IPR004827">
    <property type="entry name" value="bZIP"/>
</dbReference>
<feature type="domain" description="BZIP" evidence="6">
    <location>
        <begin position="150"/>
        <end position="213"/>
    </location>
</feature>
<dbReference type="CDD" id="cd14688">
    <property type="entry name" value="bZIP_YAP"/>
    <property type="match status" value="1"/>
</dbReference>
<evidence type="ECO:0000256" key="2">
    <source>
        <dbReference type="ARBA" id="ARBA00004496"/>
    </source>
</evidence>
<comment type="similarity">
    <text evidence="4">Belongs to the bZIP family. YAP subfamily.</text>
</comment>
<dbReference type="OMA" id="LNMACGN"/>
<dbReference type="Pfam" id="PF08601">
    <property type="entry name" value="PAP1"/>
    <property type="match status" value="2"/>
</dbReference>
<proteinExistence type="inferred from homology"/>
<name>A0A2N6NC22_BEABA</name>
<dbReference type="SUPFAM" id="SSF57959">
    <property type="entry name" value="Leucine zipper domain"/>
    <property type="match status" value="1"/>
</dbReference>
<dbReference type="GO" id="GO:0001228">
    <property type="term" value="F:DNA-binding transcription activator activity, RNA polymerase II-specific"/>
    <property type="evidence" value="ECO:0007669"/>
    <property type="project" value="TreeGrafter"/>
</dbReference>
<dbReference type="SUPFAM" id="SSF111430">
    <property type="entry name" value="YAP1 redox domain"/>
    <property type="match status" value="1"/>
</dbReference>
<dbReference type="GO" id="GO:0090575">
    <property type="term" value="C:RNA polymerase II transcription regulator complex"/>
    <property type="evidence" value="ECO:0007669"/>
    <property type="project" value="TreeGrafter"/>
</dbReference>
<feature type="compositionally biased region" description="Low complexity" evidence="5">
    <location>
        <begin position="306"/>
        <end position="352"/>
    </location>
</feature>
<dbReference type="AlphaFoldDB" id="A0A2N6NC22"/>
<dbReference type="PROSITE" id="PS50217">
    <property type="entry name" value="BZIP"/>
    <property type="match status" value="1"/>
</dbReference>
<dbReference type="InterPro" id="IPR050936">
    <property type="entry name" value="AP-1-like"/>
</dbReference>
<feature type="compositionally biased region" description="Polar residues" evidence="5">
    <location>
        <begin position="353"/>
        <end position="364"/>
    </location>
</feature>
<feature type="region of interest" description="Disordered" evidence="5">
    <location>
        <begin position="31"/>
        <end position="65"/>
    </location>
</feature>
<dbReference type="FunFam" id="1.20.5.170:FF:000067">
    <property type="entry name" value="BZIP transcription factor"/>
    <property type="match status" value="1"/>
</dbReference>
<dbReference type="Proteomes" id="UP000235728">
    <property type="component" value="Unassembled WGS sequence"/>
</dbReference>
<evidence type="ECO:0000256" key="4">
    <source>
        <dbReference type="ARBA" id="ARBA00038132"/>
    </source>
</evidence>
<evidence type="ECO:0000313" key="8">
    <source>
        <dbReference type="Proteomes" id="UP000235728"/>
    </source>
</evidence>
<comment type="subcellular location">
    <subcellularLocation>
        <location evidence="2">Cytoplasm</location>
    </subcellularLocation>
    <subcellularLocation>
        <location evidence="1">Nucleus</location>
    </subcellularLocation>
</comment>
<dbReference type="SMART" id="SM00338">
    <property type="entry name" value="BRLZ"/>
    <property type="match status" value="1"/>
</dbReference>
<feature type="compositionally biased region" description="Basic and acidic residues" evidence="5">
    <location>
        <begin position="103"/>
        <end position="119"/>
    </location>
</feature>
<dbReference type="PANTHER" id="PTHR40621:SF6">
    <property type="entry name" value="AP-1-LIKE TRANSCRIPTION FACTOR YAP1-RELATED"/>
    <property type="match status" value="1"/>
</dbReference>
<evidence type="ECO:0000256" key="5">
    <source>
        <dbReference type="SAM" id="MobiDB-lite"/>
    </source>
</evidence>
<evidence type="ECO:0000259" key="6">
    <source>
        <dbReference type="PROSITE" id="PS50217"/>
    </source>
</evidence>
<dbReference type="GO" id="GO:0005737">
    <property type="term" value="C:cytoplasm"/>
    <property type="evidence" value="ECO:0007669"/>
    <property type="project" value="UniProtKB-SubCell"/>
</dbReference>
<evidence type="ECO:0000256" key="1">
    <source>
        <dbReference type="ARBA" id="ARBA00004123"/>
    </source>
</evidence>
<dbReference type="InterPro" id="IPR046347">
    <property type="entry name" value="bZIP_sf"/>
</dbReference>
<evidence type="ECO:0000313" key="7">
    <source>
        <dbReference type="EMBL" id="PMB64830.1"/>
    </source>
</evidence>
<dbReference type="Gene3D" id="1.10.238.100">
    <property type="entry name" value="YAP1 redox domain. Chain B"/>
    <property type="match status" value="1"/>
</dbReference>
<dbReference type="EMBL" id="MRVG01000011">
    <property type="protein sequence ID" value="PMB64830.1"/>
    <property type="molecule type" value="Genomic_DNA"/>
</dbReference>
<reference evidence="7 8" key="1">
    <citation type="journal article" date="2016" name="Appl. Microbiol. Biotechnol.">
        <title>Characterization of T-DNA insertion mutants with decreased virulence in the entomopathogenic fungus Beauveria bassiana JEF-007.</title>
        <authorList>
            <person name="Kim S."/>
            <person name="Lee S.J."/>
            <person name="Nai Y.S."/>
            <person name="Yu J.S."/>
            <person name="Lee M.R."/>
            <person name="Yang Y.T."/>
            <person name="Kim J.S."/>
        </authorList>
    </citation>
    <scope>NUCLEOTIDE SEQUENCE [LARGE SCALE GENOMIC DNA]</scope>
    <source>
        <strain evidence="7 8">JEF-007</strain>
    </source>
</reference>
<dbReference type="PROSITE" id="PS00036">
    <property type="entry name" value="BZIP_BASIC"/>
    <property type="match status" value="1"/>
</dbReference>
<gene>
    <name evidence="7" type="primary">pap1_0</name>
    <name evidence="7" type="ORF">BM221_009017</name>
</gene>
<feature type="compositionally biased region" description="Polar residues" evidence="5">
    <location>
        <begin position="31"/>
        <end position="59"/>
    </location>
</feature>
<feature type="compositionally biased region" description="Basic and acidic residues" evidence="5">
    <location>
        <begin position="166"/>
        <end position="175"/>
    </location>
</feature>
<dbReference type="Pfam" id="PF00170">
    <property type="entry name" value="bZIP_1"/>
    <property type="match status" value="1"/>
</dbReference>
<feature type="compositionally biased region" description="Polar residues" evidence="5">
    <location>
        <begin position="261"/>
        <end position="296"/>
    </location>
</feature>
<dbReference type="GO" id="GO:0034599">
    <property type="term" value="P:cellular response to oxidative stress"/>
    <property type="evidence" value="ECO:0007669"/>
    <property type="project" value="UniProtKB-ARBA"/>
</dbReference>
<dbReference type="PANTHER" id="PTHR40621">
    <property type="entry name" value="TRANSCRIPTION FACTOR KAPC-RELATED"/>
    <property type="match status" value="1"/>
</dbReference>
<protein>
    <submittedName>
        <fullName evidence="7">AP-1-like transcription factor</fullName>
    </submittedName>
</protein>
<organism evidence="7 8">
    <name type="scientific">Beauveria bassiana</name>
    <name type="common">White muscardine disease fungus</name>
    <name type="synonym">Tritirachium shiotae</name>
    <dbReference type="NCBI Taxonomy" id="176275"/>
    <lineage>
        <taxon>Eukaryota</taxon>
        <taxon>Fungi</taxon>
        <taxon>Dikarya</taxon>
        <taxon>Ascomycota</taxon>
        <taxon>Pezizomycotina</taxon>
        <taxon>Sordariomycetes</taxon>
        <taxon>Hypocreomycetidae</taxon>
        <taxon>Hypocreales</taxon>
        <taxon>Cordycipitaceae</taxon>
        <taxon>Beauveria</taxon>
    </lineage>
</organism>
<comment type="caution">
    <text evidence="7">The sequence shown here is derived from an EMBL/GenBank/DDBJ whole genome shotgun (WGS) entry which is preliminary data.</text>
</comment>
<feature type="region of interest" description="Disordered" evidence="5">
    <location>
        <begin position="247"/>
        <end position="393"/>
    </location>
</feature>